<dbReference type="EMBL" id="JABBNT010000002">
    <property type="protein sequence ID" value="NMM44254.1"/>
    <property type="molecule type" value="Genomic_DNA"/>
</dbReference>
<dbReference type="Proteomes" id="UP000539372">
    <property type="component" value="Unassembled WGS sequence"/>
</dbReference>
<dbReference type="PANTHER" id="PTHR43236">
    <property type="entry name" value="ANTITOXIN HIGA1"/>
    <property type="match status" value="1"/>
</dbReference>
<feature type="domain" description="HTH cro/C1-type" evidence="2">
    <location>
        <begin position="12"/>
        <end position="66"/>
    </location>
</feature>
<dbReference type="PROSITE" id="PS50943">
    <property type="entry name" value="HTH_CROC1"/>
    <property type="match status" value="1"/>
</dbReference>
<keyword evidence="4" id="KW-1185">Reference proteome</keyword>
<gene>
    <name evidence="3" type="ORF">HH303_07180</name>
</gene>
<dbReference type="InterPro" id="IPR001387">
    <property type="entry name" value="Cro/C1-type_HTH"/>
</dbReference>
<protein>
    <submittedName>
        <fullName evidence="3">ImmA/IrrE family metallo-endopeptidase</fullName>
    </submittedName>
</protein>
<evidence type="ECO:0000259" key="2">
    <source>
        <dbReference type="PROSITE" id="PS50943"/>
    </source>
</evidence>
<sequence>MSTAVGFTGYRLTEARRARGVTAADLASIVEVSVQSLSKYENGHQTPRHDTVDRLATALGFPRQYFFRPQPSLDQRPVFWRSKLTALTTDLDRAAVRLEWLKETVDYLGEFFDFPALSILDFDTPRDPTRISTDFLEDAAFRVRAAWGVRGGPLPDVLEKVEESGILVSRIHVRAEKVDAFSQWSDRFGIPFMMLSRDKASAARQRFDALHELAHILFHRHVTFKHLSDRSTYKLLEKQADTFASFMLLPEPDFLDELYAPTLDGFLSMKERWGVSVGAMIMRCKSLDLLDDISAKRMWMNYTRRGWRKGEPFDGKMEKESPHLIRRSFELLLEKEVQTVSDIRSALPFPLEDLEELADLEPGTLGAPTQKRAEPTLKSELENQHGNVVSIFDRKR</sequence>
<proteinExistence type="inferred from homology"/>
<evidence type="ECO:0000256" key="1">
    <source>
        <dbReference type="ARBA" id="ARBA00007227"/>
    </source>
</evidence>
<dbReference type="Gene3D" id="1.10.10.2910">
    <property type="match status" value="1"/>
</dbReference>
<dbReference type="InterPro" id="IPR010359">
    <property type="entry name" value="IrrE_HExxH"/>
</dbReference>
<dbReference type="PANTHER" id="PTHR43236:SF1">
    <property type="entry name" value="BLL7220 PROTEIN"/>
    <property type="match status" value="1"/>
</dbReference>
<dbReference type="SMART" id="SM00530">
    <property type="entry name" value="HTH_XRE"/>
    <property type="match status" value="1"/>
</dbReference>
<comment type="caution">
    <text evidence="3">The sequence shown here is derived from an EMBL/GenBank/DDBJ whole genome shotgun (WGS) entry which is preliminary data.</text>
</comment>
<evidence type="ECO:0000313" key="3">
    <source>
        <dbReference type="EMBL" id="NMM44254.1"/>
    </source>
</evidence>
<dbReference type="SUPFAM" id="SSF47413">
    <property type="entry name" value="lambda repressor-like DNA-binding domains"/>
    <property type="match status" value="1"/>
</dbReference>
<comment type="similarity">
    <text evidence="1">Belongs to the short-chain fatty acyl-CoA assimilation regulator (ScfR) family.</text>
</comment>
<dbReference type="Pfam" id="PF13560">
    <property type="entry name" value="HTH_31"/>
    <property type="match status" value="1"/>
</dbReference>
<organism evidence="3 4">
    <name type="scientific">Pacificispira spongiicola</name>
    <dbReference type="NCBI Taxonomy" id="2729598"/>
    <lineage>
        <taxon>Bacteria</taxon>
        <taxon>Pseudomonadati</taxon>
        <taxon>Pseudomonadota</taxon>
        <taxon>Alphaproteobacteria</taxon>
        <taxon>Rhodospirillales</taxon>
        <taxon>Rhodospirillaceae</taxon>
        <taxon>Pacificispira</taxon>
    </lineage>
</organism>
<name>A0A7Y0DZ31_9PROT</name>
<evidence type="ECO:0000313" key="4">
    <source>
        <dbReference type="Proteomes" id="UP000539372"/>
    </source>
</evidence>
<dbReference type="InterPro" id="IPR010982">
    <property type="entry name" value="Lambda_DNA-bd_dom_sf"/>
</dbReference>
<dbReference type="InterPro" id="IPR052345">
    <property type="entry name" value="Rad_response_metalloprotease"/>
</dbReference>
<dbReference type="AlphaFoldDB" id="A0A7Y0DZ31"/>
<dbReference type="Pfam" id="PF06114">
    <property type="entry name" value="Peptidase_M78"/>
    <property type="match status" value="1"/>
</dbReference>
<accession>A0A7Y0DZ31</accession>
<dbReference type="Gene3D" id="1.10.260.40">
    <property type="entry name" value="lambda repressor-like DNA-binding domains"/>
    <property type="match status" value="1"/>
</dbReference>
<reference evidence="3 4" key="1">
    <citation type="submission" date="2020-04" db="EMBL/GenBank/DDBJ databases">
        <title>Rhodospirillaceae bacterium KN72 isolated from deep sea.</title>
        <authorList>
            <person name="Zhang D.-C."/>
        </authorList>
    </citation>
    <scope>NUCLEOTIDE SEQUENCE [LARGE SCALE GENOMIC DNA]</scope>
    <source>
        <strain evidence="3 4">KN72</strain>
    </source>
</reference>
<dbReference type="GO" id="GO:0003677">
    <property type="term" value="F:DNA binding"/>
    <property type="evidence" value="ECO:0007669"/>
    <property type="project" value="InterPro"/>
</dbReference>
<dbReference type="CDD" id="cd00093">
    <property type="entry name" value="HTH_XRE"/>
    <property type="match status" value="1"/>
</dbReference>